<dbReference type="InterPro" id="IPR004841">
    <property type="entry name" value="AA-permease/SLC12A_dom"/>
</dbReference>
<dbReference type="AlphaFoldDB" id="A0A6M3ZHX3"/>
<keyword evidence="5" id="KW-0029">Amino-acid transport</keyword>
<feature type="transmembrane region" description="Helical" evidence="8">
    <location>
        <begin position="409"/>
        <end position="430"/>
    </location>
</feature>
<dbReference type="RefSeq" id="WP_003227134.1">
    <property type="nucleotide sequence ID" value="NC_000964.3"/>
</dbReference>
<dbReference type="FunFam" id="1.20.1740.10:FF:000001">
    <property type="entry name" value="Amino acid permease"/>
    <property type="match status" value="1"/>
</dbReference>
<feature type="domain" description="Amino acid permease/ SLC12A" evidence="9">
    <location>
        <begin position="19"/>
        <end position="463"/>
    </location>
</feature>
<feature type="transmembrane region" description="Helical" evidence="8">
    <location>
        <begin position="436"/>
        <end position="454"/>
    </location>
</feature>
<dbReference type="InterPro" id="IPR004840">
    <property type="entry name" value="Amino_acid_permease_CS"/>
</dbReference>
<keyword evidence="4 8" id="KW-0812">Transmembrane</keyword>
<keyword evidence="7 8" id="KW-0472">Membrane</keyword>
<dbReference type="OrthoDB" id="9780162at2"/>
<feature type="transmembrane region" description="Helical" evidence="8">
    <location>
        <begin position="20"/>
        <end position="38"/>
    </location>
</feature>
<sequence>MNLQENSSQQLKRTMKSRHLFMISLGGVIGTGLFLSTGYTLHQAGPGGTILAYVIGGLMMYLVMQCLGELSVAMPVTGSFQKYATTFIGPSTGFMVGIMYWINWVVTVGSEFTASGILMQRWFPDSSVWMWSAIFAALLFICNAFSVKLFAETEFWFSSVKIVTIILFIILGGAAMFGLISLNGTADAPMLSNFTDHGGLFPNGFLAVFIAMISVSFAFSGTELIGVTAGESANPQKDIPRSIRNVAWRTVIFFIGAVFILSGLISWKDAGVIESPFVAVFAEIGIPYAADIMNFVILTALLSVANSGLYASTRMMWSLANENMISSRFKKVTSKGIPLNALMISMAVSCLSLVSSIVAPGTVYVVMVAIAGFAGVVVWMSIALSQLLFRKRFLKKGGDVKDLTFRTPLYPLMPIAALLLCSASCIGLAFDPNQRIALFCGVPCIILCYLIYHFKRNVTKAKKISQEEYPADHIL</sequence>
<dbReference type="KEGG" id="bsu:BSU39390"/>
<feature type="transmembrane region" description="Helical" evidence="8">
    <location>
        <begin position="295"/>
        <end position="317"/>
    </location>
</feature>
<dbReference type="Pfam" id="PF00324">
    <property type="entry name" value="AA_permease"/>
    <property type="match status" value="1"/>
</dbReference>
<reference evidence="10" key="1">
    <citation type="submission" date="2020-04" db="EMBL/GenBank/DDBJ databases">
        <title>Phage recombination drives evolution of spore-forming Bacilli.</title>
        <authorList>
            <person name="Dragos A."/>
            <person name="Kovacs A.T."/>
        </authorList>
    </citation>
    <scope>NUCLEOTIDE SEQUENCE</scope>
    <source>
        <strain evidence="10">168</strain>
    </source>
</reference>
<evidence type="ECO:0000313" key="10">
    <source>
        <dbReference type="EMBL" id="QJP90609.1"/>
    </source>
</evidence>
<dbReference type="EMBL" id="CP052842">
    <property type="protein sequence ID" value="QJP90609.1"/>
    <property type="molecule type" value="Genomic_DNA"/>
</dbReference>
<dbReference type="GO" id="GO:0005886">
    <property type="term" value="C:plasma membrane"/>
    <property type="evidence" value="ECO:0007669"/>
    <property type="project" value="UniProtKB-SubCell"/>
</dbReference>
<evidence type="ECO:0000256" key="3">
    <source>
        <dbReference type="ARBA" id="ARBA00022475"/>
    </source>
</evidence>
<dbReference type="GO" id="GO:0055085">
    <property type="term" value="P:transmembrane transport"/>
    <property type="evidence" value="ECO:0007669"/>
    <property type="project" value="InterPro"/>
</dbReference>
<accession>A0A6M3ZHX3</accession>
<name>A0A6M3ZHX3_BACSU</name>
<dbReference type="PANTHER" id="PTHR43495">
    <property type="entry name" value="GABA PERMEASE"/>
    <property type="match status" value="1"/>
</dbReference>
<evidence type="ECO:0000256" key="6">
    <source>
        <dbReference type="ARBA" id="ARBA00022989"/>
    </source>
</evidence>
<evidence type="ECO:0000256" key="8">
    <source>
        <dbReference type="SAM" id="Phobius"/>
    </source>
</evidence>
<dbReference type="PIRSF" id="PIRSF006060">
    <property type="entry name" value="AA_transporter"/>
    <property type="match status" value="1"/>
</dbReference>
<comment type="subcellular location">
    <subcellularLocation>
        <location evidence="1">Cell membrane</location>
        <topology evidence="1">Multi-pass membrane protein</topology>
    </subcellularLocation>
</comment>
<evidence type="ECO:0000256" key="2">
    <source>
        <dbReference type="ARBA" id="ARBA00022448"/>
    </source>
</evidence>
<evidence type="ECO:0000256" key="4">
    <source>
        <dbReference type="ARBA" id="ARBA00022692"/>
    </source>
</evidence>
<feature type="transmembrane region" description="Helical" evidence="8">
    <location>
        <begin position="162"/>
        <end position="184"/>
    </location>
</feature>
<feature type="transmembrane region" description="Helical" evidence="8">
    <location>
        <begin position="204"/>
        <end position="225"/>
    </location>
</feature>
<feature type="transmembrane region" description="Helical" evidence="8">
    <location>
        <begin position="337"/>
        <end position="358"/>
    </location>
</feature>
<feature type="transmembrane region" description="Helical" evidence="8">
    <location>
        <begin position="364"/>
        <end position="389"/>
    </location>
</feature>
<keyword evidence="6 8" id="KW-1133">Transmembrane helix</keyword>
<gene>
    <name evidence="10" type="ORF">HIR78_22460</name>
</gene>
<feature type="transmembrane region" description="Helical" evidence="8">
    <location>
        <begin position="128"/>
        <end position="150"/>
    </location>
</feature>
<evidence type="ECO:0000256" key="5">
    <source>
        <dbReference type="ARBA" id="ARBA00022970"/>
    </source>
</evidence>
<organism evidence="10">
    <name type="scientific">Bacillus subtilis (strain 168)</name>
    <dbReference type="NCBI Taxonomy" id="224308"/>
    <lineage>
        <taxon>Bacteria</taxon>
        <taxon>Bacillati</taxon>
        <taxon>Bacillota</taxon>
        <taxon>Bacilli</taxon>
        <taxon>Bacillales</taxon>
        <taxon>Bacillaceae</taxon>
        <taxon>Bacillus</taxon>
    </lineage>
</organism>
<dbReference type="PANTHER" id="PTHR43495:SF5">
    <property type="entry name" value="GAMMA-AMINOBUTYRIC ACID PERMEASE"/>
    <property type="match status" value="1"/>
</dbReference>
<evidence type="ECO:0000259" key="9">
    <source>
        <dbReference type="Pfam" id="PF00324"/>
    </source>
</evidence>
<dbReference type="Gene3D" id="1.20.1740.10">
    <property type="entry name" value="Amino acid/polyamine transporter I"/>
    <property type="match status" value="1"/>
</dbReference>
<dbReference type="GO" id="GO:0006865">
    <property type="term" value="P:amino acid transport"/>
    <property type="evidence" value="ECO:0007669"/>
    <property type="project" value="UniProtKB-KW"/>
</dbReference>
<feature type="transmembrane region" description="Helical" evidence="8">
    <location>
        <begin position="246"/>
        <end position="267"/>
    </location>
</feature>
<proteinExistence type="predicted"/>
<protein>
    <submittedName>
        <fullName evidence="10">Amino acid permease</fullName>
    </submittedName>
</protein>
<keyword evidence="3" id="KW-1003">Cell membrane</keyword>
<dbReference type="SMR" id="A0A6M3ZHX3"/>
<keyword evidence="2" id="KW-0813">Transport</keyword>
<dbReference type="PROSITE" id="PS00218">
    <property type="entry name" value="AMINO_ACID_PERMEASE_1"/>
    <property type="match status" value="1"/>
</dbReference>
<feature type="transmembrane region" description="Helical" evidence="8">
    <location>
        <begin position="83"/>
        <end position="102"/>
    </location>
</feature>
<evidence type="ECO:0000256" key="7">
    <source>
        <dbReference type="ARBA" id="ARBA00023136"/>
    </source>
</evidence>
<feature type="transmembrane region" description="Helical" evidence="8">
    <location>
        <begin position="50"/>
        <end position="71"/>
    </location>
</feature>
<evidence type="ECO:0000256" key="1">
    <source>
        <dbReference type="ARBA" id="ARBA00004651"/>
    </source>
</evidence>